<dbReference type="RefSeq" id="XP_007418488.1">
    <property type="nucleotide sequence ID" value="XM_007418426.1"/>
</dbReference>
<accession>F4SAW0</accession>
<organism evidence="3">
    <name type="scientific">Melampsora larici-populina (strain 98AG31 / pathotype 3-4-7)</name>
    <name type="common">Poplar leaf rust fungus</name>
    <dbReference type="NCBI Taxonomy" id="747676"/>
    <lineage>
        <taxon>Eukaryota</taxon>
        <taxon>Fungi</taxon>
        <taxon>Dikarya</taxon>
        <taxon>Basidiomycota</taxon>
        <taxon>Pucciniomycotina</taxon>
        <taxon>Pucciniomycetes</taxon>
        <taxon>Pucciniales</taxon>
        <taxon>Melampsoraceae</taxon>
        <taxon>Melampsora</taxon>
    </lineage>
</organism>
<keyword evidence="1" id="KW-1133">Transmembrane helix</keyword>
<sequence length="232" mass="26533">MLYNSVIHNTKSWTHTFRRAKCFRAGVLSVLPSSNMKKVIEIWEGESHYLVDFFLNSEQSDIKTKSNVCLFVGRQNDMLFNRSKEITQTMRNTLHSVAPSYDPKTYTPVQVLQLLAPAAELVEIRDDIARMFRVAIITALVDLSLLSILYAPLIYATLKVLRKRSRELRFTFATATADKADQFAHIKARLEEEHSTIVHHAWSAYITTVSFIPVLAWLVGILVTYELINLSN</sequence>
<name>F4SAW0_MELLP</name>
<evidence type="ECO:0000256" key="1">
    <source>
        <dbReference type="SAM" id="Phobius"/>
    </source>
</evidence>
<evidence type="ECO:0000313" key="2">
    <source>
        <dbReference type="EMBL" id="EGF98240.1"/>
    </source>
</evidence>
<feature type="transmembrane region" description="Helical" evidence="1">
    <location>
        <begin position="202"/>
        <end position="228"/>
    </location>
</feature>
<dbReference type="AlphaFoldDB" id="F4SAW0"/>
<dbReference type="VEuPathDB" id="FungiDB:MELLADRAFT_69473"/>
<keyword evidence="3" id="KW-1185">Reference proteome</keyword>
<reference evidence="3" key="1">
    <citation type="journal article" date="2011" name="Proc. Natl. Acad. Sci. U.S.A.">
        <title>Obligate biotrophy features unraveled by the genomic analysis of rust fungi.</title>
        <authorList>
            <person name="Duplessis S."/>
            <person name="Cuomo C.A."/>
            <person name="Lin Y.-C."/>
            <person name="Aerts A."/>
            <person name="Tisserant E."/>
            <person name="Veneault-Fourrey C."/>
            <person name="Joly D.L."/>
            <person name="Hacquard S."/>
            <person name="Amselem J."/>
            <person name="Cantarel B.L."/>
            <person name="Chiu R."/>
            <person name="Coutinho P.M."/>
            <person name="Feau N."/>
            <person name="Field M."/>
            <person name="Frey P."/>
            <person name="Gelhaye E."/>
            <person name="Goldberg J."/>
            <person name="Grabherr M.G."/>
            <person name="Kodira C.D."/>
            <person name="Kohler A."/>
            <person name="Kuees U."/>
            <person name="Lindquist E.A."/>
            <person name="Lucas S.M."/>
            <person name="Mago R."/>
            <person name="Mauceli E."/>
            <person name="Morin E."/>
            <person name="Murat C."/>
            <person name="Pangilinan J.L."/>
            <person name="Park R."/>
            <person name="Pearson M."/>
            <person name="Quesneville H."/>
            <person name="Rouhier N."/>
            <person name="Sakthikumar S."/>
            <person name="Salamov A.A."/>
            <person name="Schmutz J."/>
            <person name="Selles B."/>
            <person name="Shapiro H."/>
            <person name="Tanguay P."/>
            <person name="Tuskan G.A."/>
            <person name="Henrissat B."/>
            <person name="Van de Peer Y."/>
            <person name="Rouze P."/>
            <person name="Ellis J.G."/>
            <person name="Dodds P.N."/>
            <person name="Schein J.E."/>
            <person name="Zhong S."/>
            <person name="Hamelin R.C."/>
            <person name="Grigoriev I.V."/>
            <person name="Szabo L.J."/>
            <person name="Martin F."/>
        </authorList>
    </citation>
    <scope>NUCLEOTIDE SEQUENCE [LARGE SCALE GENOMIC DNA]</scope>
    <source>
        <strain evidence="3">98AG31 / pathotype 3-4-7</strain>
    </source>
</reference>
<evidence type="ECO:0000313" key="3">
    <source>
        <dbReference type="Proteomes" id="UP000001072"/>
    </source>
</evidence>
<keyword evidence="1" id="KW-0472">Membrane</keyword>
<proteinExistence type="predicted"/>
<dbReference type="GeneID" id="18931249"/>
<dbReference type="OrthoDB" id="2503731at2759"/>
<dbReference type="KEGG" id="mlr:MELLADRAFT_69473"/>
<gene>
    <name evidence="2" type="ORF">MELLADRAFT_69473</name>
</gene>
<protein>
    <submittedName>
        <fullName evidence="2">Uncharacterized protein</fullName>
    </submittedName>
</protein>
<dbReference type="Proteomes" id="UP000001072">
    <property type="component" value="Unassembled WGS sequence"/>
</dbReference>
<dbReference type="HOGENOM" id="CLU_1195105_0_0_1"/>
<dbReference type="EMBL" id="GL883181">
    <property type="protein sequence ID" value="EGF98240.1"/>
    <property type="molecule type" value="Genomic_DNA"/>
</dbReference>
<feature type="transmembrane region" description="Helical" evidence="1">
    <location>
        <begin position="134"/>
        <end position="158"/>
    </location>
</feature>
<keyword evidence="1" id="KW-0812">Transmembrane</keyword>
<dbReference type="InParanoid" id="F4SAW0"/>